<name>M2Y4P2_GALSU</name>
<evidence type="ECO:0000256" key="2">
    <source>
        <dbReference type="SAM" id="MobiDB-lite"/>
    </source>
</evidence>
<dbReference type="GO" id="GO:0008270">
    <property type="term" value="F:zinc ion binding"/>
    <property type="evidence" value="ECO:0007669"/>
    <property type="project" value="UniProtKB-KW"/>
</dbReference>
<keyword evidence="1" id="KW-0479">Metal-binding</keyword>
<evidence type="ECO:0000313" key="4">
    <source>
        <dbReference type="EMBL" id="EME30913.1"/>
    </source>
</evidence>
<dbReference type="Gene3D" id="3.30.40.10">
    <property type="entry name" value="Zinc/RING finger domain, C3HC4 (zinc finger)"/>
    <property type="match status" value="1"/>
</dbReference>
<dbReference type="SUPFAM" id="SSF57850">
    <property type="entry name" value="RING/U-box"/>
    <property type="match status" value="1"/>
</dbReference>
<dbReference type="KEGG" id="gsl:Gasu_16820"/>
<keyword evidence="1" id="KW-0863">Zinc-finger</keyword>
<keyword evidence="1" id="KW-0862">Zinc</keyword>
<keyword evidence="5" id="KW-1185">Reference proteome</keyword>
<evidence type="ECO:0000313" key="5">
    <source>
        <dbReference type="Proteomes" id="UP000030680"/>
    </source>
</evidence>
<dbReference type="PROSITE" id="PS50089">
    <property type="entry name" value="ZF_RING_2"/>
    <property type="match status" value="1"/>
</dbReference>
<dbReference type="Proteomes" id="UP000030680">
    <property type="component" value="Unassembled WGS sequence"/>
</dbReference>
<proteinExistence type="predicted"/>
<protein>
    <submittedName>
        <fullName evidence="4">Metal ion binding protein</fullName>
    </submittedName>
</protein>
<dbReference type="Gramene" id="EME30913">
    <property type="protein sequence ID" value="EME30913"/>
    <property type="gene ID" value="Gasu_16820"/>
</dbReference>
<dbReference type="Pfam" id="PF13920">
    <property type="entry name" value="zf-C3HC4_3"/>
    <property type="match status" value="1"/>
</dbReference>
<dbReference type="STRING" id="130081.M2Y4P2"/>
<dbReference type="OrthoDB" id="10017393at2759"/>
<dbReference type="AlphaFoldDB" id="M2Y4P2"/>
<dbReference type="InterPro" id="IPR013083">
    <property type="entry name" value="Znf_RING/FYVE/PHD"/>
</dbReference>
<dbReference type="EMBL" id="KB454495">
    <property type="protein sequence ID" value="EME30913.1"/>
    <property type="molecule type" value="Genomic_DNA"/>
</dbReference>
<dbReference type="GeneID" id="17089612"/>
<feature type="region of interest" description="Disordered" evidence="2">
    <location>
        <begin position="139"/>
        <end position="175"/>
    </location>
</feature>
<evidence type="ECO:0000259" key="3">
    <source>
        <dbReference type="PROSITE" id="PS50089"/>
    </source>
</evidence>
<reference evidence="5" key="1">
    <citation type="journal article" date="2013" name="Science">
        <title>Gene transfer from bacteria and archaea facilitated evolution of an extremophilic eukaryote.</title>
        <authorList>
            <person name="Schonknecht G."/>
            <person name="Chen W.H."/>
            <person name="Ternes C.M."/>
            <person name="Barbier G.G."/>
            <person name="Shrestha R.P."/>
            <person name="Stanke M."/>
            <person name="Brautigam A."/>
            <person name="Baker B.J."/>
            <person name="Banfield J.F."/>
            <person name="Garavito R.M."/>
            <person name="Carr K."/>
            <person name="Wilkerson C."/>
            <person name="Rensing S.A."/>
            <person name="Gagneul D."/>
            <person name="Dickenson N.E."/>
            <person name="Oesterhelt C."/>
            <person name="Lercher M.J."/>
            <person name="Weber A.P."/>
        </authorList>
    </citation>
    <scope>NUCLEOTIDE SEQUENCE [LARGE SCALE GENOMIC DNA]</scope>
    <source>
        <strain evidence="5">074W</strain>
    </source>
</reference>
<accession>M2Y4P2</accession>
<feature type="compositionally biased region" description="Low complexity" evidence="2">
    <location>
        <begin position="142"/>
        <end position="162"/>
    </location>
</feature>
<evidence type="ECO:0000256" key="1">
    <source>
        <dbReference type="PROSITE-ProRule" id="PRU00175"/>
    </source>
</evidence>
<gene>
    <name evidence="4" type="ORF">Gasu_16820</name>
</gene>
<sequence>MSLETVHEESSVTAEKQNQLEKLKLDNLEDVTFEVENVSPSKEEKYSSEYCIACYDHPANIMLLPCEHKILCGYCVTRLDDQLCPFCRNHVETVRIFPSFHAGFTQQLEEKLEQKKGQDIEVEDSFRETSLREESFSGLTALGSGSSHSRSPSLRSNHSSGGEPSGGGRGGPKRSVSFRNLKRLFTSPRASQKKETKEEYVPPKIVVSLSNILEECKFHEHEVIEKTFQVLVTGSDDVDKEGIVRSLQDLFPVKKPYIPWSPEEKSKLGHEEYLDAIDTFQAAEDFVANMDIQGAPVRVTAVNLWELLRIMRTGKADVRHPDVVILSCDTHSLRSFREMLALDEVLRERLKCTTPRFWAVLGNEASDPSDQISLEDAEFAFKEIPLDRRPQDFFFLPERGKFCSWYIELGKEIITHAKSARGIIDKEDEGERMEDNVGCVGCTII</sequence>
<dbReference type="InterPro" id="IPR001841">
    <property type="entry name" value="Znf_RING"/>
</dbReference>
<feature type="domain" description="RING-type" evidence="3">
    <location>
        <begin position="51"/>
        <end position="88"/>
    </location>
</feature>
<organism evidence="4 5">
    <name type="scientific">Galdieria sulphuraria</name>
    <name type="common">Red alga</name>
    <dbReference type="NCBI Taxonomy" id="130081"/>
    <lineage>
        <taxon>Eukaryota</taxon>
        <taxon>Rhodophyta</taxon>
        <taxon>Bangiophyceae</taxon>
        <taxon>Galdieriales</taxon>
        <taxon>Galdieriaceae</taxon>
        <taxon>Galdieria</taxon>
    </lineage>
</organism>
<dbReference type="RefSeq" id="XP_005707433.1">
    <property type="nucleotide sequence ID" value="XM_005707376.1"/>
</dbReference>